<evidence type="ECO:0000313" key="1">
    <source>
        <dbReference type="EMBL" id="DAE08364.1"/>
    </source>
</evidence>
<protein>
    <submittedName>
        <fullName evidence="1">Uncharacterized protein</fullName>
    </submittedName>
</protein>
<reference evidence="1" key="1">
    <citation type="journal article" date="2021" name="Proc. Natl. Acad. Sci. U.S.A.">
        <title>A Catalog of Tens of Thousands of Viruses from Human Metagenomes Reveals Hidden Associations with Chronic Diseases.</title>
        <authorList>
            <person name="Tisza M.J."/>
            <person name="Buck C.B."/>
        </authorList>
    </citation>
    <scope>NUCLEOTIDE SEQUENCE</scope>
    <source>
        <strain evidence="1">CtOAf25</strain>
    </source>
</reference>
<dbReference type="EMBL" id="BK015468">
    <property type="protein sequence ID" value="DAE08364.1"/>
    <property type="molecule type" value="Genomic_DNA"/>
</dbReference>
<accession>A0A8S5PQ88</accession>
<proteinExistence type="predicted"/>
<name>A0A8S5PQ88_9CAUD</name>
<sequence>MAVNMSEFVPDNNLNWLALAACVYGNISAGRALCCLGLKGTKPQKTYTRASELDGNSLLKMHQSGMSLRAMGYKVGADYKTVKRALMMLGVEF</sequence>
<organism evidence="1">
    <name type="scientific">Podoviridae sp. ctOAf25</name>
    <dbReference type="NCBI Taxonomy" id="2825245"/>
    <lineage>
        <taxon>Viruses</taxon>
        <taxon>Duplodnaviria</taxon>
        <taxon>Heunggongvirae</taxon>
        <taxon>Uroviricota</taxon>
        <taxon>Caudoviricetes</taxon>
    </lineage>
</organism>